<evidence type="ECO:0000313" key="16">
    <source>
        <dbReference type="Proteomes" id="UP000436825"/>
    </source>
</evidence>
<dbReference type="Pfam" id="PF16380">
    <property type="entry name" value="BT_4170-like_C"/>
    <property type="match status" value="1"/>
</dbReference>
<evidence type="ECO:0000313" key="15">
    <source>
        <dbReference type="Proteomes" id="UP000095576"/>
    </source>
</evidence>
<dbReference type="Pfam" id="PF22842">
    <property type="entry name" value="Pel9A-like_beta_helix"/>
    <property type="match status" value="1"/>
</dbReference>
<dbReference type="EC" id="4.2.2.2" evidence="12"/>
<dbReference type="AlphaFoldDB" id="A0A174RZ23"/>
<evidence type="ECO:0000256" key="7">
    <source>
        <dbReference type="ARBA" id="ARBA00023239"/>
    </source>
</evidence>
<keyword evidence="7 12" id="KW-0456">Lyase</keyword>
<dbReference type="PANTHER" id="PTHR40088:SF1">
    <property type="entry name" value="PECTATE LYASE PEL9"/>
    <property type="match status" value="1"/>
</dbReference>
<dbReference type="Proteomes" id="UP000488521">
    <property type="component" value="Unassembled WGS sequence"/>
</dbReference>
<keyword evidence="5 9" id="KW-0732">Signal</keyword>
<dbReference type="EMBL" id="CZAP01000015">
    <property type="protein sequence ID" value="CUP88435.1"/>
    <property type="molecule type" value="Genomic_DNA"/>
</dbReference>
<dbReference type="InterPro" id="IPR032153">
    <property type="entry name" value="BT_4170-like_C"/>
</dbReference>
<evidence type="ECO:0000313" key="12">
    <source>
        <dbReference type="EMBL" id="CUP88435.1"/>
    </source>
</evidence>
<dbReference type="RefSeq" id="WP_032850051.1">
    <property type="nucleotide sequence ID" value="NZ_BAABZI010000003.1"/>
</dbReference>
<dbReference type="SUPFAM" id="SSF51126">
    <property type="entry name" value="Pectin lyase-like"/>
    <property type="match status" value="1"/>
</dbReference>
<comment type="similarity">
    <text evidence="8">Belongs to the polysaccharide lyase 9 family.</text>
</comment>
<evidence type="ECO:0000256" key="1">
    <source>
        <dbReference type="ARBA" id="ARBA00001913"/>
    </source>
</evidence>
<dbReference type="GO" id="GO:0030570">
    <property type="term" value="F:pectate lyase activity"/>
    <property type="evidence" value="ECO:0007669"/>
    <property type="project" value="UniProtKB-EC"/>
</dbReference>
<dbReference type="InterPro" id="IPR053868">
    <property type="entry name" value="Pel9A-like_beta_helix"/>
</dbReference>
<dbReference type="InterPro" id="IPR011050">
    <property type="entry name" value="Pectin_lyase_fold/virulence"/>
</dbReference>
<evidence type="ECO:0000259" key="10">
    <source>
        <dbReference type="Pfam" id="PF16380"/>
    </source>
</evidence>
<feature type="domain" description="BT-4170-like C-terminal" evidence="10">
    <location>
        <begin position="382"/>
        <end position="522"/>
    </location>
</feature>
<gene>
    <name evidence="12" type="primary">pelL_1</name>
    <name evidence="12" type="ORF">ERS852511_03519</name>
    <name evidence="14" type="ORF">GAN59_16165</name>
    <name evidence="13" type="ORF">GAN75_06290</name>
</gene>
<dbReference type="Proteomes" id="UP000436825">
    <property type="component" value="Unassembled WGS sequence"/>
</dbReference>
<dbReference type="Proteomes" id="UP000095576">
    <property type="component" value="Unassembled WGS sequence"/>
</dbReference>
<evidence type="ECO:0000256" key="8">
    <source>
        <dbReference type="ARBA" id="ARBA00038263"/>
    </source>
</evidence>
<comment type="cofactor">
    <cofactor evidence="1">
        <name>Ca(2+)</name>
        <dbReference type="ChEBI" id="CHEBI:29108"/>
    </cofactor>
</comment>
<protein>
    <submittedName>
        <fullName evidence="12 13">Pectate lyase</fullName>
        <ecNumber evidence="12">4.2.2.2</ecNumber>
    </submittedName>
</protein>
<keyword evidence="6" id="KW-0106">Calcium</keyword>
<reference evidence="16 17" key="2">
    <citation type="journal article" date="2019" name="Nat. Med.">
        <title>A library of human gut bacterial isolates paired with longitudinal multiomics data enables mechanistic microbiome research.</title>
        <authorList>
            <person name="Poyet M."/>
            <person name="Groussin M."/>
            <person name="Gibbons S.M."/>
            <person name="Avila-Pacheco J."/>
            <person name="Jiang X."/>
            <person name="Kearney S.M."/>
            <person name="Perrotta A.R."/>
            <person name="Berdy B."/>
            <person name="Zhao S."/>
            <person name="Lieberman T.D."/>
            <person name="Swanson P.K."/>
            <person name="Smith M."/>
            <person name="Roesemann S."/>
            <person name="Alexander J.E."/>
            <person name="Rich S.A."/>
            <person name="Livny J."/>
            <person name="Vlamakis H."/>
            <person name="Clish C."/>
            <person name="Bullock K."/>
            <person name="Deik A."/>
            <person name="Scott J."/>
            <person name="Pierce K.A."/>
            <person name="Xavier R.J."/>
            <person name="Alm E.J."/>
        </authorList>
    </citation>
    <scope>NUCLEOTIDE SEQUENCE [LARGE SCALE GENOMIC DNA]</scope>
    <source>
        <strain evidence="14 17">BIOML-A156</strain>
        <strain evidence="13 16">BIOML-A160</strain>
    </source>
</reference>
<proteinExistence type="inferred from homology"/>
<comment type="subcellular location">
    <subcellularLocation>
        <location evidence="2">Secreted</location>
    </subcellularLocation>
</comment>
<feature type="signal peptide" evidence="9">
    <location>
        <begin position="1"/>
        <end position="21"/>
    </location>
</feature>
<keyword evidence="4" id="KW-0479">Metal-binding</keyword>
<dbReference type="PANTHER" id="PTHR40088">
    <property type="entry name" value="PECTATE LYASE (EUROFUNG)"/>
    <property type="match status" value="1"/>
</dbReference>
<reference evidence="12 15" key="1">
    <citation type="submission" date="2015-09" db="EMBL/GenBank/DDBJ databases">
        <authorList>
            <consortium name="Pathogen Informatics"/>
        </authorList>
    </citation>
    <scope>NUCLEOTIDE SEQUENCE [LARGE SCALE GENOMIC DNA]</scope>
    <source>
        <strain evidence="12 15">2789STDY5834899</strain>
    </source>
</reference>
<accession>A0A174RZ23</accession>
<name>A0A174RZ23_BACT4</name>
<evidence type="ECO:0000256" key="3">
    <source>
        <dbReference type="ARBA" id="ARBA00022525"/>
    </source>
</evidence>
<evidence type="ECO:0000256" key="9">
    <source>
        <dbReference type="SAM" id="SignalP"/>
    </source>
</evidence>
<dbReference type="EMBL" id="WCRW01000003">
    <property type="protein sequence ID" value="KAB4457796.1"/>
    <property type="molecule type" value="Genomic_DNA"/>
</dbReference>
<evidence type="ECO:0000256" key="6">
    <source>
        <dbReference type="ARBA" id="ARBA00022837"/>
    </source>
</evidence>
<evidence type="ECO:0000259" key="11">
    <source>
        <dbReference type="Pfam" id="PF22842"/>
    </source>
</evidence>
<evidence type="ECO:0000256" key="5">
    <source>
        <dbReference type="ARBA" id="ARBA00022729"/>
    </source>
</evidence>
<dbReference type="EMBL" id="WCRS01000012">
    <property type="protein sequence ID" value="KAB4472042.1"/>
    <property type="molecule type" value="Genomic_DNA"/>
</dbReference>
<sequence>MKDMTKIACLLLGLMLSVPLAAQKTYYMDPEGEDTNPGTESKPFATIMKVQEVVAAGDVVYINPGIYVVPADQPPMTTTTNGLYHCVFDMSKSGEAGKPISYLANPNKSGRPIFDLSQVKPVGQRVTVFYITGSNLHFKGFDVIGTQVTITEHTQSECFRVVQGANDNLYEDLKLHDGMAIGFYLTGGNNNHILNCDAYNNYDTVSEGGSGENVDGFGCHINGQGRGTGNVFEGCRAWYNCDDGFDLINCFDAVKIINCWAFYNGYKPNSLDAAGNGTGFKAGGYGMSTTTLPKLPSVIPQHEVRGCLAYYNRARGFYANHHLGGIIFENNTVAASGSNFDMRNRKDGITLPPEDISGYDHIIRNNLSFAGERGSTILEMLNRGKSTVENNSFDLIDVLADTDFLSLDETELLKERKADGSLPDINFLRLTSDAELRFWGMGCFASNDASKLKFDWLKKPTIVVVGNRASVVGPNADQFTKIYVNKNGEEQEDAYDKTADLSSYSGILNLKATVEDANGNVTSSITLKIKR</sequence>
<evidence type="ECO:0000313" key="13">
    <source>
        <dbReference type="EMBL" id="KAB4457796.1"/>
    </source>
</evidence>
<feature type="domain" description="Pel9A-like right handed beta-helix region" evidence="11">
    <location>
        <begin position="16"/>
        <end position="378"/>
    </location>
</feature>
<organism evidence="12 15">
    <name type="scientific">Bacteroides thetaiotaomicron</name>
    <dbReference type="NCBI Taxonomy" id="818"/>
    <lineage>
        <taxon>Bacteria</taxon>
        <taxon>Pseudomonadati</taxon>
        <taxon>Bacteroidota</taxon>
        <taxon>Bacteroidia</taxon>
        <taxon>Bacteroidales</taxon>
        <taxon>Bacteroidaceae</taxon>
        <taxon>Bacteroides</taxon>
    </lineage>
</organism>
<dbReference type="InterPro" id="IPR052052">
    <property type="entry name" value="Polysaccharide_Lyase_9"/>
</dbReference>
<evidence type="ECO:0000256" key="4">
    <source>
        <dbReference type="ARBA" id="ARBA00022723"/>
    </source>
</evidence>
<dbReference type="GO" id="GO:0046872">
    <property type="term" value="F:metal ion binding"/>
    <property type="evidence" value="ECO:0007669"/>
    <property type="project" value="UniProtKB-KW"/>
</dbReference>
<dbReference type="Gene3D" id="2.160.20.10">
    <property type="entry name" value="Single-stranded right-handed beta-helix, Pectin lyase-like"/>
    <property type="match status" value="1"/>
</dbReference>
<evidence type="ECO:0000256" key="2">
    <source>
        <dbReference type="ARBA" id="ARBA00004613"/>
    </source>
</evidence>
<dbReference type="InterPro" id="IPR012334">
    <property type="entry name" value="Pectin_lyas_fold"/>
</dbReference>
<keyword evidence="3" id="KW-0964">Secreted</keyword>
<dbReference type="GO" id="GO:0005576">
    <property type="term" value="C:extracellular region"/>
    <property type="evidence" value="ECO:0007669"/>
    <property type="project" value="UniProtKB-SubCell"/>
</dbReference>
<evidence type="ECO:0000313" key="14">
    <source>
        <dbReference type="EMBL" id="KAB4472042.1"/>
    </source>
</evidence>
<feature type="chain" id="PRO_5042683604" evidence="9">
    <location>
        <begin position="22"/>
        <end position="531"/>
    </location>
</feature>
<evidence type="ECO:0000313" key="17">
    <source>
        <dbReference type="Proteomes" id="UP000488521"/>
    </source>
</evidence>